<keyword evidence="8" id="KW-1185">Reference proteome</keyword>
<dbReference type="InterPro" id="IPR039776">
    <property type="entry name" value="Pds5"/>
</dbReference>
<proteinExistence type="predicted"/>
<evidence type="ECO:0000313" key="7">
    <source>
        <dbReference type="EMBL" id="KAK8238565.1"/>
    </source>
</evidence>
<feature type="region of interest" description="Disordered" evidence="6">
    <location>
        <begin position="1271"/>
        <end position="1463"/>
    </location>
</feature>
<dbReference type="Gene3D" id="1.25.10.10">
    <property type="entry name" value="Leucine-rich Repeat Variant"/>
    <property type="match status" value="1"/>
</dbReference>
<dbReference type="Pfam" id="PF20168">
    <property type="entry name" value="PDS5"/>
    <property type="match status" value="1"/>
</dbReference>
<organism evidence="7 8">
    <name type="scientific">Phyllosticta capitalensis</name>
    <dbReference type="NCBI Taxonomy" id="121624"/>
    <lineage>
        <taxon>Eukaryota</taxon>
        <taxon>Fungi</taxon>
        <taxon>Dikarya</taxon>
        <taxon>Ascomycota</taxon>
        <taxon>Pezizomycotina</taxon>
        <taxon>Dothideomycetes</taxon>
        <taxon>Dothideomycetes incertae sedis</taxon>
        <taxon>Botryosphaeriales</taxon>
        <taxon>Phyllostictaceae</taxon>
        <taxon>Phyllosticta</taxon>
    </lineage>
</organism>
<dbReference type="EMBL" id="JBBWRZ010000004">
    <property type="protein sequence ID" value="KAK8238565.1"/>
    <property type="molecule type" value="Genomic_DNA"/>
</dbReference>
<comment type="subcellular location">
    <subcellularLocation>
        <location evidence="1">Nucleus</location>
    </subcellularLocation>
</comment>
<evidence type="ECO:0000256" key="1">
    <source>
        <dbReference type="ARBA" id="ARBA00004123"/>
    </source>
</evidence>
<dbReference type="InterPro" id="IPR011989">
    <property type="entry name" value="ARM-like"/>
</dbReference>
<gene>
    <name evidence="7" type="ORF">HDK90DRAFT_411535</name>
</gene>
<feature type="region of interest" description="Disordered" evidence="6">
    <location>
        <begin position="1"/>
        <end position="28"/>
    </location>
</feature>
<protein>
    <submittedName>
        <fullName evidence="7">Sister chromatid cohesion and DNA repair protein</fullName>
    </submittedName>
</protein>
<evidence type="ECO:0000256" key="6">
    <source>
        <dbReference type="SAM" id="MobiDB-lite"/>
    </source>
</evidence>
<reference evidence="7 8" key="1">
    <citation type="submission" date="2024-04" db="EMBL/GenBank/DDBJ databases">
        <title>Phyllosticta paracitricarpa is synonymous to the EU quarantine fungus P. citricarpa based on phylogenomic analyses.</title>
        <authorList>
            <consortium name="Lawrence Berkeley National Laboratory"/>
            <person name="Van Ingen-Buijs V.A."/>
            <person name="Van Westerhoven A.C."/>
            <person name="Haridas S."/>
            <person name="Skiadas P."/>
            <person name="Martin F."/>
            <person name="Groenewald J.Z."/>
            <person name="Crous P.W."/>
            <person name="Seidl M.F."/>
        </authorList>
    </citation>
    <scope>NUCLEOTIDE SEQUENCE [LARGE SCALE GENOMIC DNA]</scope>
    <source>
        <strain evidence="7 8">CBS 123374</strain>
    </source>
</reference>
<feature type="compositionally biased region" description="Acidic residues" evidence="6">
    <location>
        <begin position="1344"/>
        <end position="1389"/>
    </location>
</feature>
<comment type="caution">
    <text evidence="7">The sequence shown here is derived from an EMBL/GenBank/DDBJ whole genome shotgun (WGS) entry which is preliminary data.</text>
</comment>
<dbReference type="PANTHER" id="PTHR12663">
    <property type="entry name" value="ANDROGEN INDUCED INHIBITOR OF PROLIFERATION AS3 / PDS5-RELATED"/>
    <property type="match status" value="1"/>
</dbReference>
<dbReference type="InterPro" id="IPR016024">
    <property type="entry name" value="ARM-type_fold"/>
</dbReference>
<feature type="compositionally biased region" description="Acidic residues" evidence="6">
    <location>
        <begin position="1442"/>
        <end position="1463"/>
    </location>
</feature>
<dbReference type="CDD" id="cd19953">
    <property type="entry name" value="PDS5"/>
    <property type="match status" value="1"/>
</dbReference>
<keyword evidence="4" id="KW-0539">Nucleus</keyword>
<evidence type="ECO:0000313" key="8">
    <source>
        <dbReference type="Proteomes" id="UP001492380"/>
    </source>
</evidence>
<feature type="compositionally biased region" description="Basic and acidic residues" evidence="6">
    <location>
        <begin position="319"/>
        <end position="329"/>
    </location>
</feature>
<keyword evidence="2" id="KW-0132">Cell division</keyword>
<dbReference type="Proteomes" id="UP001492380">
    <property type="component" value="Unassembled WGS sequence"/>
</dbReference>
<evidence type="ECO:0000256" key="5">
    <source>
        <dbReference type="ARBA" id="ARBA00023306"/>
    </source>
</evidence>
<dbReference type="SUPFAM" id="SSF48371">
    <property type="entry name" value="ARM repeat"/>
    <property type="match status" value="1"/>
</dbReference>
<accession>A0ABR1YUA1</accession>
<name>A0ABR1YUA1_9PEZI</name>
<evidence type="ECO:0000256" key="2">
    <source>
        <dbReference type="ARBA" id="ARBA00022618"/>
    </source>
</evidence>
<keyword evidence="5" id="KW-0131">Cell cycle</keyword>
<evidence type="ECO:0000256" key="4">
    <source>
        <dbReference type="ARBA" id="ARBA00023242"/>
    </source>
</evidence>
<sequence>MPGTRRRASAAAPPVAEEPEEHHETPGLKFNEQLTWRAGKPIPVAELLRRLQALSHELRGLDQEEAERESLLPFAKQLANPNLLGHKDRGVRAWTACCIVDMFKLCAPDAPYTGPQLKEIFTLIIDTIIPALSDPSSPFNSQHVYVLRSLAEVKSIVLVTDIPSANNLILALCTKCFDVLSGPSKSASGEELSKNVEHYMTKLLAVLVDESQSLPAEVVDVILAQFLRADPRVMSGGGSKGKKIAQHDERQSTLLLKEAPPAYNMAMNICNSVPEKMARFMSQYFSSVIVDATSAPTLQKTNKNRSKRMSSVGADSDDEGPRQPTEEDLNEIKKAHVLLRELWRSSPLVLQDIIPQLEAELGAEDVQLRTFATETIGDIISGIGAAGPPDLPTYNPSAYPSQSLASPSERLPTYNFLTTPTSPHSFASSYHQVYESFLSRRQDKSPAIRAAWTTAIGRILSTNAGGVGLDAEDQERLPKLLGEMLVDGDERVRLAAVRSIERLGYHDIVQKLGIRGGASESGSILSNLADRVKDRKPAVRTEATKLLGKIWGVAAGAIAEGSERVGELLGPIPSRILDAFYLNDAEVNVLIDHVLFEELLPLNYPDVKKKRGKESQANGDVEHAETDVDKVRVERLLVLIKDLNSRSKAVLFARQMNQVAYAKYMDTLLQKCEQYNGGVNLDKDAKEIKQTLGKLIDYHAKLLPDPSRASEDLWNFAKNHDRRCYALIRFCIAPDSDYRRVRNSIKELSKRIEDATGVTATTLETLIPLVYRASVLLYNKNHVPPIIEYSRTDEKGLGSTAHEVLKEISSKNPDVFRGYVKELCNVLESEAPTAKKPNRPGAVDDLKACAGFARRFPKDVPADRKFIKAMLSFAQFGSPPKAAKYGVSIIMASTDKKEMHARDLLKQCTEGFEYGKGNYLARLAALSQLMLLGSKAIEDEVDPVIDIAIDGVLLRSTPADPQQNPDWTDEPDGDCAAKMWALKILVNRLRGLSDDESINQVSEPVYKLLNTLVSKNGELSKKMESPAAHKSRLRLLASELLLKLCCERRFDALLTPTDFNELATVIQDPHAKVRDGFVRKLMKYLGQDRLPRRFYTIVFLGAFEPEPRIKNSTFTWIKARQAAFSKANDPVFENSFARFLSLLAHHPDFDTEVENLRDVVTYLLFYLKSVAKEDNISLIYHLAQRVKGVEDAIDAAQSERLYVLSDLAQAVIQRYRDLFGWNIQAVPKKSRMPADVFANLPSHERAQEIAEKQYVPEELVDELDDLVRAGVKGRKRKSETTGEQREKKRARAPSTLPARKGPKAVKTAKTPKKKKDRVLSDNIPSSERRRSGRNLGGKNYAESSQDEDEKMEDAEVAEEASEEEVEDGESVQNDEAEEPVEQSDDEEEAPPPTPKATVRGKSKRSAKTTPKEKKAPPKVKSKTNGATPTRRSTRGKPQPQADDAESDDDALSDPPESDDEQRL</sequence>
<evidence type="ECO:0000256" key="3">
    <source>
        <dbReference type="ARBA" id="ARBA00022776"/>
    </source>
</evidence>
<keyword evidence="3" id="KW-0498">Mitosis</keyword>
<dbReference type="PANTHER" id="PTHR12663:SF0">
    <property type="entry name" value="PRECOCIOUS DISSOCIATION OF SISTERS 5, ISOFORM A"/>
    <property type="match status" value="1"/>
</dbReference>
<feature type="region of interest" description="Disordered" evidence="6">
    <location>
        <begin position="299"/>
        <end position="329"/>
    </location>
</feature>